<dbReference type="EMBL" id="BMDW01000022">
    <property type="protein sequence ID" value="GGA57639.1"/>
    <property type="molecule type" value="Genomic_DNA"/>
</dbReference>
<proteinExistence type="predicted"/>
<keyword evidence="3" id="KW-1185">Reference proteome</keyword>
<gene>
    <name evidence="2" type="ORF">GCM10011395_29970</name>
</gene>
<sequence length="59" mass="6650">MPVDGCREADLVGGGEIERNPARLRVGRERVEHDLLGRGGDQQREGEEKRAHRGELRQC</sequence>
<feature type="region of interest" description="Disordered" evidence="1">
    <location>
        <begin position="31"/>
        <end position="59"/>
    </location>
</feature>
<evidence type="ECO:0000313" key="2">
    <source>
        <dbReference type="EMBL" id="GGA57639.1"/>
    </source>
</evidence>
<accession>A0ABQ1H521</accession>
<evidence type="ECO:0000256" key="1">
    <source>
        <dbReference type="SAM" id="MobiDB-lite"/>
    </source>
</evidence>
<organism evidence="2 3">
    <name type="scientific">Sphingomonas psychrolutea</name>
    <dbReference type="NCBI Taxonomy" id="1259676"/>
    <lineage>
        <taxon>Bacteria</taxon>
        <taxon>Pseudomonadati</taxon>
        <taxon>Pseudomonadota</taxon>
        <taxon>Alphaproteobacteria</taxon>
        <taxon>Sphingomonadales</taxon>
        <taxon>Sphingomonadaceae</taxon>
        <taxon>Sphingomonas</taxon>
    </lineage>
</organism>
<reference evidence="3" key="1">
    <citation type="journal article" date="2019" name="Int. J. Syst. Evol. Microbiol.">
        <title>The Global Catalogue of Microorganisms (GCM) 10K type strain sequencing project: providing services to taxonomists for standard genome sequencing and annotation.</title>
        <authorList>
            <consortium name="The Broad Institute Genomics Platform"/>
            <consortium name="The Broad Institute Genome Sequencing Center for Infectious Disease"/>
            <person name="Wu L."/>
            <person name="Ma J."/>
        </authorList>
    </citation>
    <scope>NUCLEOTIDE SEQUENCE [LARGE SCALE GENOMIC DNA]</scope>
    <source>
        <strain evidence="3">CGMCC 1.10106</strain>
    </source>
</reference>
<protein>
    <submittedName>
        <fullName evidence="2">Uncharacterized protein</fullName>
    </submittedName>
</protein>
<dbReference type="Proteomes" id="UP000618591">
    <property type="component" value="Unassembled WGS sequence"/>
</dbReference>
<name>A0ABQ1H521_9SPHN</name>
<comment type="caution">
    <text evidence="2">The sequence shown here is derived from an EMBL/GenBank/DDBJ whole genome shotgun (WGS) entry which is preliminary data.</text>
</comment>
<evidence type="ECO:0000313" key="3">
    <source>
        <dbReference type="Proteomes" id="UP000618591"/>
    </source>
</evidence>